<feature type="domain" description="Putative DNA-binding" evidence="1">
    <location>
        <begin position="10"/>
        <end position="99"/>
    </location>
</feature>
<name>A0A543K3A5_9RHOB</name>
<proteinExistence type="predicted"/>
<dbReference type="Proteomes" id="UP000320582">
    <property type="component" value="Unassembled WGS sequence"/>
</dbReference>
<keyword evidence="3" id="KW-1185">Reference proteome</keyword>
<dbReference type="OrthoDB" id="4146344at2"/>
<evidence type="ECO:0000313" key="3">
    <source>
        <dbReference type="Proteomes" id="UP000320582"/>
    </source>
</evidence>
<reference evidence="2 3" key="1">
    <citation type="submission" date="2019-06" db="EMBL/GenBank/DDBJ databases">
        <title>Genomic Encyclopedia of Archaeal and Bacterial Type Strains, Phase II (KMG-II): from individual species to whole genera.</title>
        <authorList>
            <person name="Goeker M."/>
        </authorList>
    </citation>
    <scope>NUCLEOTIDE SEQUENCE [LARGE SCALE GENOMIC DNA]</scope>
    <source>
        <strain evidence="2 3">DSM 18423</strain>
    </source>
</reference>
<evidence type="ECO:0000313" key="2">
    <source>
        <dbReference type="EMBL" id="TQM89571.1"/>
    </source>
</evidence>
<organism evidence="2 3">
    <name type="scientific">Roseinatronobacter monicus</name>
    <dbReference type="NCBI Taxonomy" id="393481"/>
    <lineage>
        <taxon>Bacteria</taxon>
        <taxon>Pseudomonadati</taxon>
        <taxon>Pseudomonadota</taxon>
        <taxon>Alphaproteobacteria</taxon>
        <taxon>Rhodobacterales</taxon>
        <taxon>Paracoccaceae</taxon>
        <taxon>Roseinatronobacter</taxon>
    </lineage>
</organism>
<dbReference type="EMBL" id="VFPT01000006">
    <property type="protein sequence ID" value="TQM89571.1"/>
    <property type="molecule type" value="Genomic_DNA"/>
</dbReference>
<gene>
    <name evidence="2" type="ORF">BD293_4593</name>
</gene>
<sequence length="247" mass="26240">MRHDLSHAETEAAFNAALWGAGAPAGITAPEPSEVTQRFKVYRNNVQHSLTRALAARFPVIEQLVGVEFFTAMARVFIAAAPPSDPVMLRWGNNFAGFLDGFPPVAHLPFLGDVARLEYARGYACHAADADPVAPDALAGADLESLRLALHPSVVLFTSSLSAVQIWQAHQTGATGAPLSPGPDHALIARQPDFTVIVERVEPDTFAVLSALYNGETLGLAAKKADPTPALTLLLRHGLIIDTGAPR</sequence>
<dbReference type="RefSeq" id="WP_142085957.1">
    <property type="nucleotide sequence ID" value="NZ_VFPT01000006.1"/>
</dbReference>
<accession>A0A543K3A5</accession>
<dbReference type="AlphaFoldDB" id="A0A543K3A5"/>
<protein>
    <recommendedName>
        <fullName evidence="1">Putative DNA-binding domain-containing protein</fullName>
    </recommendedName>
</protein>
<dbReference type="Gene3D" id="1.10.150.690">
    <property type="entry name" value="DUF2063"/>
    <property type="match status" value="1"/>
</dbReference>
<comment type="caution">
    <text evidence="2">The sequence shown here is derived from an EMBL/GenBank/DDBJ whole genome shotgun (WGS) entry which is preliminary data.</text>
</comment>
<dbReference type="InterPro" id="IPR044922">
    <property type="entry name" value="DUF2063_N_sf"/>
</dbReference>
<evidence type="ECO:0000259" key="1">
    <source>
        <dbReference type="Pfam" id="PF09836"/>
    </source>
</evidence>
<dbReference type="InterPro" id="IPR018640">
    <property type="entry name" value="DUF2063"/>
</dbReference>
<dbReference type="Pfam" id="PF09836">
    <property type="entry name" value="DUF2063"/>
    <property type="match status" value="1"/>
</dbReference>